<feature type="domain" description="NadR/Ttd14 AAA" evidence="1">
    <location>
        <begin position="4"/>
        <end position="160"/>
    </location>
</feature>
<dbReference type="SUPFAM" id="SSF52540">
    <property type="entry name" value="P-loop containing nucleoside triphosphate hydrolases"/>
    <property type="match status" value="1"/>
</dbReference>
<name>A0ABX0YBI6_9PSED</name>
<accession>A0ABX0YBI6</accession>
<dbReference type="EMBL" id="JAAVJI010000001">
    <property type="protein sequence ID" value="NJO99646.1"/>
    <property type="molecule type" value="Genomic_DNA"/>
</dbReference>
<dbReference type="InterPro" id="IPR027417">
    <property type="entry name" value="P-loop_NTPase"/>
</dbReference>
<keyword evidence="3" id="KW-1185">Reference proteome</keyword>
<reference evidence="2 3" key="1">
    <citation type="submission" date="2020-03" db="EMBL/GenBank/DDBJ databases">
        <authorList>
            <person name="Wang L."/>
            <person name="He N."/>
            <person name="Li Y."/>
            <person name="Fang Y."/>
            <person name="Zhang F."/>
        </authorList>
    </citation>
    <scope>NUCLEOTIDE SEQUENCE [LARGE SCALE GENOMIC DNA]</scope>
    <source>
        <strain evidence="3">hsmgli-8</strain>
    </source>
</reference>
<dbReference type="RefSeq" id="WP_168080984.1">
    <property type="nucleotide sequence ID" value="NZ_JAAVJI010000001.1"/>
</dbReference>
<comment type="caution">
    <text evidence="2">The sequence shown here is derived from an EMBL/GenBank/DDBJ whole genome shotgun (WGS) entry which is preliminary data.</text>
</comment>
<dbReference type="InterPro" id="IPR038727">
    <property type="entry name" value="NadR/Ttd14_AAA_dom"/>
</dbReference>
<dbReference type="Proteomes" id="UP000746535">
    <property type="component" value="Unassembled WGS sequence"/>
</dbReference>
<proteinExistence type="predicted"/>
<dbReference type="InterPro" id="IPR052735">
    <property type="entry name" value="NAD_biosynth-regulator"/>
</dbReference>
<dbReference type="Pfam" id="PF13521">
    <property type="entry name" value="AAA_28"/>
    <property type="match status" value="1"/>
</dbReference>
<dbReference type="PANTHER" id="PTHR37512:SF1">
    <property type="entry name" value="NADR_TTD14 AAA DOMAIN-CONTAINING PROTEIN"/>
    <property type="match status" value="1"/>
</dbReference>
<sequence length="179" mass="19997">MKTVVLTGPESVGKSTLAAYLQLTYGGVLCHEYVREFVDAHPRDTTLADVPVIAARQLAREDAARAAAPEWLWLDTHLLSNQLWSQVLFGESPHWLEPALLARHYDLHLLLSPTGIDWVADGQRCQPALADRLRFFNQCLDWLDSHHQPYTVIEGDWPTRLAKAKAAVSQLALPTAGRP</sequence>
<dbReference type="Gene3D" id="3.40.50.300">
    <property type="entry name" value="P-loop containing nucleotide triphosphate hydrolases"/>
    <property type="match status" value="1"/>
</dbReference>
<gene>
    <name evidence="2" type="ORF">HBH25_02040</name>
</gene>
<dbReference type="PANTHER" id="PTHR37512">
    <property type="entry name" value="TRIFUNCTIONAL NAD BIOSYNTHESIS/REGULATOR PROTEIN NADR"/>
    <property type="match status" value="1"/>
</dbReference>
<evidence type="ECO:0000259" key="1">
    <source>
        <dbReference type="Pfam" id="PF13521"/>
    </source>
</evidence>
<dbReference type="CDD" id="cd02019">
    <property type="entry name" value="NK"/>
    <property type="match status" value="1"/>
</dbReference>
<evidence type="ECO:0000313" key="3">
    <source>
        <dbReference type="Proteomes" id="UP000746535"/>
    </source>
</evidence>
<evidence type="ECO:0000313" key="2">
    <source>
        <dbReference type="EMBL" id="NJO99646.1"/>
    </source>
</evidence>
<organism evidence="2 3">
    <name type="scientific">Pseudomonas quercus</name>
    <dbReference type="NCBI Taxonomy" id="2722792"/>
    <lineage>
        <taxon>Bacteria</taxon>
        <taxon>Pseudomonadati</taxon>
        <taxon>Pseudomonadota</taxon>
        <taxon>Gammaproteobacteria</taxon>
        <taxon>Pseudomonadales</taxon>
        <taxon>Pseudomonadaceae</taxon>
        <taxon>Pseudomonas</taxon>
    </lineage>
</organism>
<protein>
    <submittedName>
        <fullName evidence="2">AAA family ATPase</fullName>
    </submittedName>
</protein>